<evidence type="ECO:0000313" key="4">
    <source>
        <dbReference type="Proteomes" id="UP000198221"/>
    </source>
</evidence>
<dbReference type="OrthoDB" id="3395498at2"/>
<keyword evidence="2" id="KW-0732">Signal</keyword>
<accession>A0A1C5K032</accession>
<protein>
    <submittedName>
        <fullName evidence="3">Uncharacterized protein</fullName>
    </submittedName>
</protein>
<keyword evidence="4" id="KW-1185">Reference proteome</keyword>
<proteinExistence type="predicted"/>
<feature type="region of interest" description="Disordered" evidence="1">
    <location>
        <begin position="34"/>
        <end position="77"/>
    </location>
</feature>
<dbReference type="RefSeq" id="WP_089015151.1">
    <property type="nucleotide sequence ID" value="NZ_LT607754.1"/>
</dbReference>
<feature type="compositionally biased region" description="Low complexity" evidence="1">
    <location>
        <begin position="37"/>
        <end position="61"/>
    </location>
</feature>
<evidence type="ECO:0000256" key="2">
    <source>
        <dbReference type="SAM" id="SignalP"/>
    </source>
</evidence>
<gene>
    <name evidence="3" type="ORF">GA0070613_5872</name>
</gene>
<feature type="signal peptide" evidence="2">
    <location>
        <begin position="1"/>
        <end position="27"/>
    </location>
</feature>
<evidence type="ECO:0000313" key="3">
    <source>
        <dbReference type="EMBL" id="SCG75879.1"/>
    </source>
</evidence>
<organism evidence="3 4">
    <name type="scientific">Micromonospora inositola</name>
    <dbReference type="NCBI Taxonomy" id="47865"/>
    <lineage>
        <taxon>Bacteria</taxon>
        <taxon>Bacillati</taxon>
        <taxon>Actinomycetota</taxon>
        <taxon>Actinomycetes</taxon>
        <taxon>Micromonosporales</taxon>
        <taxon>Micromonosporaceae</taxon>
        <taxon>Micromonospora</taxon>
    </lineage>
</organism>
<sequence>MSSSIPGRRLSAVAAAVALIGAIGACGEEPVSPLPVQPSTAATTVTPSGPAGTPTTSRPAPVASSTATGLPRATPSPTPASACLGAIRYDLKLDEQELALLKSLCLATGGVLRLEGIGPGQVTVDRKDLASTSYEAGVVNVRFLRRGTVAVTIPHGGRTYTVTVVVR</sequence>
<dbReference type="Proteomes" id="UP000198221">
    <property type="component" value="Chromosome I"/>
</dbReference>
<evidence type="ECO:0000256" key="1">
    <source>
        <dbReference type="SAM" id="MobiDB-lite"/>
    </source>
</evidence>
<dbReference type="EMBL" id="LT607754">
    <property type="protein sequence ID" value="SCG75879.1"/>
    <property type="molecule type" value="Genomic_DNA"/>
</dbReference>
<reference evidence="4" key="1">
    <citation type="submission" date="2016-06" db="EMBL/GenBank/DDBJ databases">
        <authorList>
            <person name="Varghese N."/>
            <person name="Submissions Spin"/>
        </authorList>
    </citation>
    <scope>NUCLEOTIDE SEQUENCE [LARGE SCALE GENOMIC DNA]</scope>
    <source>
        <strain evidence="4">DSM 43819</strain>
    </source>
</reference>
<dbReference type="AlphaFoldDB" id="A0A1C5K032"/>
<name>A0A1C5K032_9ACTN</name>
<feature type="chain" id="PRO_5008720122" evidence="2">
    <location>
        <begin position="28"/>
        <end position="167"/>
    </location>
</feature>